<comment type="pathway">
    <text evidence="2 10">Cofactor biosynthesis; NAD(+) biosynthesis; deamido-NAD(+) from nicotinate D-ribonucleotide: step 1/1.</text>
</comment>
<dbReference type="Proteomes" id="UP000295632">
    <property type="component" value="Unassembled WGS sequence"/>
</dbReference>
<dbReference type="GO" id="GO:0005524">
    <property type="term" value="F:ATP binding"/>
    <property type="evidence" value="ECO:0007669"/>
    <property type="project" value="UniProtKB-KW"/>
</dbReference>
<evidence type="ECO:0000256" key="5">
    <source>
        <dbReference type="ARBA" id="ARBA00022695"/>
    </source>
</evidence>
<evidence type="ECO:0000256" key="7">
    <source>
        <dbReference type="ARBA" id="ARBA00022840"/>
    </source>
</evidence>
<evidence type="ECO:0000256" key="8">
    <source>
        <dbReference type="ARBA" id="ARBA00023027"/>
    </source>
</evidence>
<dbReference type="Pfam" id="PF01467">
    <property type="entry name" value="CTP_transf_like"/>
    <property type="match status" value="1"/>
</dbReference>
<dbReference type="PANTHER" id="PTHR39321">
    <property type="entry name" value="NICOTINATE-NUCLEOTIDE ADENYLYLTRANSFERASE-RELATED"/>
    <property type="match status" value="1"/>
</dbReference>
<organism evidence="12 13">
    <name type="scientific">Aureibacillus halotolerans</name>
    <dbReference type="NCBI Taxonomy" id="1508390"/>
    <lineage>
        <taxon>Bacteria</taxon>
        <taxon>Bacillati</taxon>
        <taxon>Bacillota</taxon>
        <taxon>Bacilli</taxon>
        <taxon>Bacillales</taxon>
        <taxon>Bacillaceae</taxon>
        <taxon>Aureibacillus</taxon>
    </lineage>
</organism>
<dbReference type="Gene3D" id="3.40.50.620">
    <property type="entry name" value="HUPs"/>
    <property type="match status" value="1"/>
</dbReference>
<dbReference type="EC" id="2.7.7.18" evidence="10"/>
<comment type="catalytic activity">
    <reaction evidence="9 10">
        <text>nicotinate beta-D-ribonucleotide + ATP + H(+) = deamido-NAD(+) + diphosphate</text>
        <dbReference type="Rhea" id="RHEA:22860"/>
        <dbReference type="ChEBI" id="CHEBI:15378"/>
        <dbReference type="ChEBI" id="CHEBI:30616"/>
        <dbReference type="ChEBI" id="CHEBI:33019"/>
        <dbReference type="ChEBI" id="CHEBI:57502"/>
        <dbReference type="ChEBI" id="CHEBI:58437"/>
        <dbReference type="EC" id="2.7.7.18"/>
    </reaction>
</comment>
<evidence type="ECO:0000256" key="1">
    <source>
        <dbReference type="ARBA" id="ARBA00002324"/>
    </source>
</evidence>
<name>A0A4R6TYT9_9BACI</name>
<comment type="caution">
    <text evidence="12">The sequence shown here is derived from an EMBL/GenBank/DDBJ whole genome shotgun (WGS) entry which is preliminary data.</text>
</comment>
<dbReference type="HAMAP" id="MF_00244">
    <property type="entry name" value="NaMN_adenylyltr"/>
    <property type="match status" value="1"/>
</dbReference>
<keyword evidence="3 10" id="KW-0662">Pyridine nucleotide biosynthesis</keyword>
<dbReference type="CDD" id="cd02165">
    <property type="entry name" value="NMNAT"/>
    <property type="match status" value="1"/>
</dbReference>
<protein>
    <recommendedName>
        <fullName evidence="10">Probable nicotinate-nucleotide adenylyltransferase</fullName>
        <ecNumber evidence="10">2.7.7.18</ecNumber>
    </recommendedName>
    <alternativeName>
        <fullName evidence="10">Deamido-NAD(+) diphosphorylase</fullName>
    </alternativeName>
    <alternativeName>
        <fullName evidence="10">Deamido-NAD(+) pyrophosphorylase</fullName>
    </alternativeName>
    <alternativeName>
        <fullName evidence="10">Nicotinate mononucleotide adenylyltransferase</fullName>
        <shortName evidence="10">NaMN adenylyltransferase</shortName>
    </alternativeName>
</protein>
<reference evidence="12 13" key="1">
    <citation type="submission" date="2019-03" db="EMBL/GenBank/DDBJ databases">
        <title>Genomic Encyclopedia of Type Strains, Phase IV (KMG-IV): sequencing the most valuable type-strain genomes for metagenomic binning, comparative biology and taxonomic classification.</title>
        <authorList>
            <person name="Goeker M."/>
        </authorList>
    </citation>
    <scope>NUCLEOTIDE SEQUENCE [LARGE SCALE GENOMIC DNA]</scope>
    <source>
        <strain evidence="12 13">DSM 28697</strain>
    </source>
</reference>
<accession>A0A4R6TYT9</accession>
<evidence type="ECO:0000256" key="4">
    <source>
        <dbReference type="ARBA" id="ARBA00022679"/>
    </source>
</evidence>
<feature type="domain" description="Cytidyltransferase-like" evidence="11">
    <location>
        <begin position="7"/>
        <end position="162"/>
    </location>
</feature>
<evidence type="ECO:0000313" key="13">
    <source>
        <dbReference type="Proteomes" id="UP000295632"/>
    </source>
</evidence>
<keyword evidence="13" id="KW-1185">Reference proteome</keyword>
<dbReference type="GO" id="GO:0009435">
    <property type="term" value="P:NAD+ biosynthetic process"/>
    <property type="evidence" value="ECO:0007669"/>
    <property type="project" value="UniProtKB-UniRule"/>
</dbReference>
<dbReference type="NCBIfam" id="NF000840">
    <property type="entry name" value="PRK00071.1-3"/>
    <property type="match status" value="1"/>
</dbReference>
<dbReference type="GO" id="GO:0004515">
    <property type="term" value="F:nicotinate-nucleotide adenylyltransferase activity"/>
    <property type="evidence" value="ECO:0007669"/>
    <property type="project" value="UniProtKB-UniRule"/>
</dbReference>
<dbReference type="SUPFAM" id="SSF52374">
    <property type="entry name" value="Nucleotidylyl transferase"/>
    <property type="match status" value="1"/>
</dbReference>
<dbReference type="OrthoDB" id="5295945at2"/>
<dbReference type="EMBL" id="SNYJ01000011">
    <property type="protein sequence ID" value="TDQ38032.1"/>
    <property type="molecule type" value="Genomic_DNA"/>
</dbReference>
<dbReference type="NCBIfam" id="TIGR00125">
    <property type="entry name" value="cyt_tran_rel"/>
    <property type="match status" value="1"/>
</dbReference>
<evidence type="ECO:0000256" key="9">
    <source>
        <dbReference type="ARBA" id="ARBA00048721"/>
    </source>
</evidence>
<evidence type="ECO:0000256" key="3">
    <source>
        <dbReference type="ARBA" id="ARBA00022642"/>
    </source>
</evidence>
<dbReference type="InterPro" id="IPR005248">
    <property type="entry name" value="NadD/NMNAT"/>
</dbReference>
<dbReference type="PANTHER" id="PTHR39321:SF3">
    <property type="entry name" value="PHOSPHOPANTETHEINE ADENYLYLTRANSFERASE"/>
    <property type="match status" value="1"/>
</dbReference>
<keyword evidence="5 10" id="KW-0548">Nucleotidyltransferase</keyword>
<evidence type="ECO:0000256" key="2">
    <source>
        <dbReference type="ARBA" id="ARBA00005019"/>
    </source>
</evidence>
<evidence type="ECO:0000256" key="10">
    <source>
        <dbReference type="HAMAP-Rule" id="MF_00244"/>
    </source>
</evidence>
<keyword evidence="7 10" id="KW-0067">ATP-binding</keyword>
<dbReference type="NCBIfam" id="TIGR00482">
    <property type="entry name" value="nicotinate (nicotinamide) nucleotide adenylyltransferase"/>
    <property type="match status" value="1"/>
</dbReference>
<keyword evidence="8 10" id="KW-0520">NAD</keyword>
<keyword evidence="4 10" id="KW-0808">Transferase</keyword>
<comment type="similarity">
    <text evidence="10">Belongs to the NadD family.</text>
</comment>
<dbReference type="UniPathway" id="UPA00253">
    <property type="reaction ID" value="UER00332"/>
</dbReference>
<evidence type="ECO:0000313" key="12">
    <source>
        <dbReference type="EMBL" id="TDQ38032.1"/>
    </source>
</evidence>
<evidence type="ECO:0000256" key="6">
    <source>
        <dbReference type="ARBA" id="ARBA00022741"/>
    </source>
</evidence>
<sequence length="190" mass="21480">MNKKVGLLGGTFDPPHIGHLILAQEVLVACQLDEIWFVPAQDPPHKKTRSLTSGVHRCAMLEKAIQGNQRFRLCSIEFTEALSYTVDTVAALQNAYPDVHFSFIIGADMVEGLHLWKDIDDLMSQISFIAAKRPGYSLQSKFPLTIVDTPEIELSSTWLRNRLSELKPIAYLLDEDVLTYIKEHDLYVQP</sequence>
<dbReference type="RefSeq" id="WP_133581076.1">
    <property type="nucleotide sequence ID" value="NZ_SNYJ01000011.1"/>
</dbReference>
<dbReference type="InterPro" id="IPR014729">
    <property type="entry name" value="Rossmann-like_a/b/a_fold"/>
</dbReference>
<dbReference type="AlphaFoldDB" id="A0A4R6TYT9"/>
<proteinExistence type="inferred from homology"/>
<dbReference type="NCBIfam" id="NF000841">
    <property type="entry name" value="PRK00071.1-4"/>
    <property type="match status" value="1"/>
</dbReference>
<keyword evidence="6 10" id="KW-0547">Nucleotide-binding</keyword>
<evidence type="ECO:0000259" key="11">
    <source>
        <dbReference type="Pfam" id="PF01467"/>
    </source>
</evidence>
<comment type="function">
    <text evidence="1 10">Catalyzes the reversible adenylation of nicotinate mononucleotide (NaMN) to nicotinic acid adenine dinucleotide (NaAD).</text>
</comment>
<dbReference type="InterPro" id="IPR004821">
    <property type="entry name" value="Cyt_trans-like"/>
</dbReference>
<gene>
    <name evidence="10" type="primary">nadD</name>
    <name evidence="12" type="ORF">EV213_111113</name>
</gene>